<dbReference type="InterPro" id="IPR000014">
    <property type="entry name" value="PAS"/>
</dbReference>
<dbReference type="Pfam" id="PF00990">
    <property type="entry name" value="GGDEF"/>
    <property type="match status" value="1"/>
</dbReference>
<accession>A0A6C2CY94</accession>
<keyword evidence="6" id="KW-1185">Reference proteome</keyword>
<evidence type="ECO:0000259" key="1">
    <source>
        <dbReference type="PROSITE" id="PS50112"/>
    </source>
</evidence>
<dbReference type="PANTHER" id="PTHR44757:SF2">
    <property type="entry name" value="BIOFILM ARCHITECTURE MAINTENANCE PROTEIN MBAA"/>
    <property type="match status" value="1"/>
</dbReference>
<feature type="domain" description="PAS" evidence="1">
    <location>
        <begin position="462"/>
        <end position="508"/>
    </location>
</feature>
<dbReference type="FunFam" id="3.30.70.270:FF:000001">
    <property type="entry name" value="Diguanylate cyclase domain protein"/>
    <property type="match status" value="1"/>
</dbReference>
<dbReference type="InterPro" id="IPR001610">
    <property type="entry name" value="PAC"/>
</dbReference>
<comment type="caution">
    <text evidence="5">The sequence shown here is derived from an EMBL/GenBank/DDBJ whole genome shotgun (WGS) entry which is preliminary data.</text>
</comment>
<dbReference type="AlphaFoldDB" id="A0A6C2CY94"/>
<dbReference type="CDD" id="cd00130">
    <property type="entry name" value="PAS"/>
    <property type="match status" value="4"/>
</dbReference>
<proteinExistence type="predicted"/>
<dbReference type="InterPro" id="IPR001633">
    <property type="entry name" value="EAL_dom"/>
</dbReference>
<dbReference type="InterPro" id="IPR035965">
    <property type="entry name" value="PAS-like_dom_sf"/>
</dbReference>
<protein>
    <submittedName>
        <fullName evidence="5">PAS domain S-box protein</fullName>
    </submittedName>
</protein>
<evidence type="ECO:0000259" key="2">
    <source>
        <dbReference type="PROSITE" id="PS50113"/>
    </source>
</evidence>
<dbReference type="OrthoDB" id="9813903at2"/>
<dbReference type="InterPro" id="IPR052155">
    <property type="entry name" value="Biofilm_reg_signaling"/>
</dbReference>
<dbReference type="Pfam" id="PF08447">
    <property type="entry name" value="PAS_3"/>
    <property type="match status" value="1"/>
</dbReference>
<gene>
    <name evidence="5" type="ORF">ETQ85_10660</name>
</gene>
<dbReference type="InterPro" id="IPR013767">
    <property type="entry name" value="PAS_fold"/>
</dbReference>
<evidence type="ECO:0000259" key="4">
    <source>
        <dbReference type="PROSITE" id="PS50887"/>
    </source>
</evidence>
<dbReference type="InterPro" id="IPR013656">
    <property type="entry name" value="PAS_4"/>
</dbReference>
<feature type="domain" description="PAC" evidence="2">
    <location>
        <begin position="535"/>
        <end position="587"/>
    </location>
</feature>
<feature type="domain" description="PAS" evidence="1">
    <location>
        <begin position="339"/>
        <end position="409"/>
    </location>
</feature>
<dbReference type="Gene3D" id="3.20.20.450">
    <property type="entry name" value="EAL domain"/>
    <property type="match status" value="1"/>
</dbReference>
<evidence type="ECO:0000313" key="6">
    <source>
        <dbReference type="Proteomes" id="UP000389128"/>
    </source>
</evidence>
<dbReference type="EMBL" id="SDKK01000009">
    <property type="protein sequence ID" value="TYC58345.1"/>
    <property type="molecule type" value="Genomic_DNA"/>
</dbReference>
<dbReference type="SMART" id="SM00086">
    <property type="entry name" value="PAC"/>
    <property type="match status" value="4"/>
</dbReference>
<evidence type="ECO:0000259" key="3">
    <source>
        <dbReference type="PROSITE" id="PS50883"/>
    </source>
</evidence>
<dbReference type="PROSITE" id="PS50883">
    <property type="entry name" value="EAL"/>
    <property type="match status" value="1"/>
</dbReference>
<dbReference type="NCBIfam" id="TIGR00229">
    <property type="entry name" value="sensory_box"/>
    <property type="match status" value="4"/>
</dbReference>
<dbReference type="GO" id="GO:0006355">
    <property type="term" value="P:regulation of DNA-templated transcription"/>
    <property type="evidence" value="ECO:0007669"/>
    <property type="project" value="InterPro"/>
</dbReference>
<dbReference type="CDD" id="cd01949">
    <property type="entry name" value="GGDEF"/>
    <property type="match status" value="1"/>
</dbReference>
<dbReference type="Pfam" id="PF00989">
    <property type="entry name" value="PAS"/>
    <property type="match status" value="2"/>
</dbReference>
<dbReference type="Gene3D" id="3.30.450.20">
    <property type="entry name" value="PAS domain"/>
    <property type="match status" value="4"/>
</dbReference>
<dbReference type="InterPro" id="IPR000700">
    <property type="entry name" value="PAS-assoc_C"/>
</dbReference>
<dbReference type="Proteomes" id="UP000389128">
    <property type="component" value="Unassembled WGS sequence"/>
</dbReference>
<dbReference type="GO" id="GO:0003824">
    <property type="term" value="F:catalytic activity"/>
    <property type="evidence" value="ECO:0007669"/>
    <property type="project" value="UniProtKB-ARBA"/>
</dbReference>
<dbReference type="Pfam" id="PF00563">
    <property type="entry name" value="EAL"/>
    <property type="match status" value="1"/>
</dbReference>
<organism evidence="5 6">
    <name type="scientific">Zoogloea oleivorans</name>
    <dbReference type="NCBI Taxonomy" id="1552750"/>
    <lineage>
        <taxon>Bacteria</taxon>
        <taxon>Pseudomonadati</taxon>
        <taxon>Pseudomonadota</taxon>
        <taxon>Betaproteobacteria</taxon>
        <taxon>Rhodocyclales</taxon>
        <taxon>Zoogloeaceae</taxon>
        <taxon>Zoogloea</taxon>
    </lineage>
</organism>
<dbReference type="InterPro" id="IPR029787">
    <property type="entry name" value="Nucleotide_cyclase"/>
</dbReference>
<feature type="domain" description="PAC" evidence="2">
    <location>
        <begin position="157"/>
        <end position="209"/>
    </location>
</feature>
<dbReference type="InterPro" id="IPR013655">
    <property type="entry name" value="PAS_fold_3"/>
</dbReference>
<dbReference type="SMART" id="SM00052">
    <property type="entry name" value="EAL"/>
    <property type="match status" value="1"/>
</dbReference>
<reference evidence="5 6" key="1">
    <citation type="submission" date="2019-01" db="EMBL/GenBank/DDBJ databases">
        <title>Zoogloea oleivorans genome sequencing and assembly.</title>
        <authorList>
            <person name="Tancsics A."/>
            <person name="Farkas M."/>
            <person name="Kriszt B."/>
            <person name="Maroti G."/>
            <person name="Horvath B."/>
        </authorList>
    </citation>
    <scope>NUCLEOTIDE SEQUENCE [LARGE SCALE GENOMIC DNA]</scope>
    <source>
        <strain evidence="5 6">Buc</strain>
    </source>
</reference>
<dbReference type="NCBIfam" id="TIGR00254">
    <property type="entry name" value="GGDEF"/>
    <property type="match status" value="1"/>
</dbReference>
<evidence type="ECO:0000313" key="5">
    <source>
        <dbReference type="EMBL" id="TYC58345.1"/>
    </source>
</evidence>
<name>A0A6C2CY94_9RHOO</name>
<dbReference type="PROSITE" id="PS50113">
    <property type="entry name" value="PAC"/>
    <property type="match status" value="4"/>
</dbReference>
<dbReference type="SUPFAM" id="SSF55073">
    <property type="entry name" value="Nucleotide cyclase"/>
    <property type="match status" value="1"/>
</dbReference>
<dbReference type="PANTHER" id="PTHR44757">
    <property type="entry name" value="DIGUANYLATE CYCLASE DGCP"/>
    <property type="match status" value="1"/>
</dbReference>
<dbReference type="InterPro" id="IPR043128">
    <property type="entry name" value="Rev_trsase/Diguanyl_cyclase"/>
</dbReference>
<dbReference type="PROSITE" id="PS50887">
    <property type="entry name" value="GGDEF"/>
    <property type="match status" value="1"/>
</dbReference>
<dbReference type="SMART" id="SM00267">
    <property type="entry name" value="GGDEF"/>
    <property type="match status" value="1"/>
</dbReference>
<feature type="domain" description="PAC" evidence="2">
    <location>
        <begin position="413"/>
        <end position="465"/>
    </location>
</feature>
<feature type="domain" description="GGDEF" evidence="4">
    <location>
        <begin position="619"/>
        <end position="752"/>
    </location>
</feature>
<feature type="domain" description="PAC" evidence="2">
    <location>
        <begin position="285"/>
        <end position="338"/>
    </location>
</feature>
<dbReference type="InterPro" id="IPR000160">
    <property type="entry name" value="GGDEF_dom"/>
</dbReference>
<dbReference type="CDD" id="cd01948">
    <property type="entry name" value="EAL"/>
    <property type="match status" value="1"/>
</dbReference>
<dbReference type="InterPro" id="IPR035919">
    <property type="entry name" value="EAL_sf"/>
</dbReference>
<dbReference type="SUPFAM" id="SSF55785">
    <property type="entry name" value="PYP-like sensor domain (PAS domain)"/>
    <property type="match status" value="4"/>
</dbReference>
<feature type="domain" description="EAL" evidence="3">
    <location>
        <begin position="761"/>
        <end position="1015"/>
    </location>
</feature>
<dbReference type="SUPFAM" id="SSF141868">
    <property type="entry name" value="EAL domain-like"/>
    <property type="match status" value="1"/>
</dbReference>
<dbReference type="SMART" id="SM00091">
    <property type="entry name" value="PAS"/>
    <property type="match status" value="4"/>
</dbReference>
<dbReference type="Pfam" id="PF08448">
    <property type="entry name" value="PAS_4"/>
    <property type="match status" value="1"/>
</dbReference>
<dbReference type="Gene3D" id="3.30.70.270">
    <property type="match status" value="1"/>
</dbReference>
<dbReference type="PROSITE" id="PS50112">
    <property type="entry name" value="PAS"/>
    <property type="match status" value="2"/>
</dbReference>
<sequence length="1018" mass="113014">MKRDRTNMESSNKPAHRLSPECSLFEALSCLLTQGLPFIPVGEDGPDQRFLSTTALVKAWQAGMPGETPVSSLELASATDLPSETPGADSLINGLPMLLWLKDRGGRFLIVNRGFAESCGQTSPQALIGKTDLDLWPQELAEAYRAEDAEVIATGRPRTRIEQIADRGTPTWFETFKAPVRSSDGQIVGTLGFACDISERMRQQAAAQHSQKQLAYVLATIGEGVWDWDLATDQVTHNPRWCQMLGLDEQNLNHPAEDFLTLVHDDDRNARATAINTCLGGAGSYRAEYRLRHADGHYLWIRDQGNVVEYGEHGQPLRMVGSIADIHAARSTALALQESQTRYQQVFDNVREVIFQTDPLGHWELLNPAWTDITGFSVDASLGRSFGDYLHPDDRASKYRAFKPLIARTRDHCSATLRLLCQDGSYRWVDIFIRALLDKNGELTGTSGTLNDVTTRVAAENYLSLTASVFRHAHESIIITDPDACILEVNDSFCALTGYTRDEVIGQNSRLLRSGRQDAQFYTQMWAELQTKGVWQGETWNLKKNGEIYAQLGNISAVRNEAGQTTHYVGLFSDITGLKESQRHLEHMAYHDALTQLPNRSLLADRMSMAIAQAERNGTLAAVAYLDLDGFKPVNDTHGHAVGDLLLVEMARRLQASTRAGDTVARLGGDEFALIYNGLEHSDECDQVFERLRASIAEPVRIDDREIRVTASIGITLCPLDGADPETLLRHADQAMYLAKKAGRNRFHLFNPERDRQLRAHRDAQSRIESALYDGELELHYQPKMDTRLNSLIGVEALIRWKHPTLGLRLPGDFLPMLSESRFEIELGNWILATAVAQLDTWRAAGFGTAMSVNIAARHLAHPDFVPHLRSVLTAHPDLDPGLLQLEVLETATLGDIKRIASIMAACNALGVSFAIDDFGIGHGAVNSLRSLPVRSIKIDRSFIHNMLDDDDDLATVQSVIGLATAFHREVIAEGVETPRHRQALLKLGCHLAQGHGIARPMSAAHMQVWMQKHPPRH</sequence>